<dbReference type="InterPro" id="IPR057678">
    <property type="entry name" value="DUF7918"/>
</dbReference>
<dbReference type="PANTHER" id="PTHR36223:SF1">
    <property type="entry name" value="TRANSCRIPTION ELONGATION FACTOR EAF N-TERMINAL DOMAIN-CONTAINING PROTEIN"/>
    <property type="match status" value="1"/>
</dbReference>
<dbReference type="Proteomes" id="UP000799778">
    <property type="component" value="Unassembled WGS sequence"/>
</dbReference>
<gene>
    <name evidence="3" type="ORF">BU24DRAFT_494098</name>
</gene>
<evidence type="ECO:0000256" key="1">
    <source>
        <dbReference type="SAM" id="MobiDB-lite"/>
    </source>
</evidence>
<evidence type="ECO:0000313" key="3">
    <source>
        <dbReference type="EMBL" id="KAF2013665.1"/>
    </source>
</evidence>
<dbReference type="OrthoDB" id="3364132at2759"/>
<reference evidence="3" key="1">
    <citation type="journal article" date="2020" name="Stud. Mycol.">
        <title>101 Dothideomycetes genomes: a test case for predicting lifestyles and emergence of pathogens.</title>
        <authorList>
            <person name="Haridas S."/>
            <person name="Albert R."/>
            <person name="Binder M."/>
            <person name="Bloem J."/>
            <person name="Labutti K."/>
            <person name="Salamov A."/>
            <person name="Andreopoulos B."/>
            <person name="Baker S."/>
            <person name="Barry K."/>
            <person name="Bills G."/>
            <person name="Bluhm B."/>
            <person name="Cannon C."/>
            <person name="Castanera R."/>
            <person name="Culley D."/>
            <person name="Daum C."/>
            <person name="Ezra D."/>
            <person name="Gonzalez J."/>
            <person name="Henrissat B."/>
            <person name="Kuo A."/>
            <person name="Liang C."/>
            <person name="Lipzen A."/>
            <person name="Lutzoni F."/>
            <person name="Magnuson J."/>
            <person name="Mondo S."/>
            <person name="Nolan M."/>
            <person name="Ohm R."/>
            <person name="Pangilinan J."/>
            <person name="Park H.-J."/>
            <person name="Ramirez L."/>
            <person name="Alfaro M."/>
            <person name="Sun H."/>
            <person name="Tritt A."/>
            <person name="Yoshinaga Y."/>
            <person name="Zwiers L.-H."/>
            <person name="Turgeon B."/>
            <person name="Goodwin S."/>
            <person name="Spatafora J."/>
            <person name="Crous P."/>
            <person name="Grigoriev I."/>
        </authorList>
    </citation>
    <scope>NUCLEOTIDE SEQUENCE</scope>
    <source>
        <strain evidence="3">CBS 175.79</strain>
    </source>
</reference>
<dbReference type="Pfam" id="PF25534">
    <property type="entry name" value="DUF7918"/>
    <property type="match status" value="1"/>
</dbReference>
<dbReference type="GeneID" id="54291413"/>
<dbReference type="AlphaFoldDB" id="A0A6A5XK89"/>
<sequence>MARLPSCPGLTAYVTVDGEPLEEYDVPRKPADEKSIKSKENSVTKYVKVQEGTTFAVRYNFGKAFPNKRDIVTELLIDGKYMRGKVETKESLRNSTSVIKRLISKTKEKWVSQKFQFSHLTFHEHDGKPIDQKLKESLQQVGEIKLHLYYIGGCKPHNDSGARTKTAFKKFEDIDEKLVKAEALSHQVLLQKPKTISSPTFYDTFSKDTTPFATFVFLYRSEKSLKELMIIARSPSPSLIEDHEIERLNKNQLRHMVRRMRERRNFRLPPRIKREREEDNDDSGTEPEMVHSQPKRRKAIPKDDDEVVVLD</sequence>
<proteinExistence type="predicted"/>
<accession>A0A6A5XK89</accession>
<name>A0A6A5XK89_9PLEO</name>
<dbReference type="RefSeq" id="XP_033382004.1">
    <property type="nucleotide sequence ID" value="XM_033534016.1"/>
</dbReference>
<feature type="region of interest" description="Disordered" evidence="1">
    <location>
        <begin position="264"/>
        <end position="311"/>
    </location>
</feature>
<evidence type="ECO:0000259" key="2">
    <source>
        <dbReference type="Pfam" id="PF25534"/>
    </source>
</evidence>
<feature type="domain" description="DUF7918" evidence="2">
    <location>
        <begin position="9"/>
        <end position="234"/>
    </location>
</feature>
<protein>
    <recommendedName>
        <fullName evidence="2">DUF7918 domain-containing protein</fullName>
    </recommendedName>
</protein>
<keyword evidence="4" id="KW-1185">Reference proteome</keyword>
<dbReference type="EMBL" id="ML978071">
    <property type="protein sequence ID" value="KAF2013665.1"/>
    <property type="molecule type" value="Genomic_DNA"/>
</dbReference>
<dbReference type="PANTHER" id="PTHR36223">
    <property type="entry name" value="BETA-LACTAMASE-TYPE TRANSPEPTIDASE FOLD DOMAIN CONTAINING PROTEIN"/>
    <property type="match status" value="1"/>
</dbReference>
<evidence type="ECO:0000313" key="4">
    <source>
        <dbReference type="Proteomes" id="UP000799778"/>
    </source>
</evidence>
<organism evidence="3 4">
    <name type="scientific">Aaosphaeria arxii CBS 175.79</name>
    <dbReference type="NCBI Taxonomy" id="1450172"/>
    <lineage>
        <taxon>Eukaryota</taxon>
        <taxon>Fungi</taxon>
        <taxon>Dikarya</taxon>
        <taxon>Ascomycota</taxon>
        <taxon>Pezizomycotina</taxon>
        <taxon>Dothideomycetes</taxon>
        <taxon>Pleosporomycetidae</taxon>
        <taxon>Pleosporales</taxon>
        <taxon>Pleosporales incertae sedis</taxon>
        <taxon>Aaosphaeria</taxon>
    </lineage>
</organism>